<feature type="region of interest" description="Disordered" evidence="1">
    <location>
        <begin position="393"/>
        <end position="425"/>
    </location>
</feature>
<dbReference type="PROSITE" id="PS50206">
    <property type="entry name" value="RHODANESE_3"/>
    <property type="match status" value="1"/>
</dbReference>
<dbReference type="PANTHER" id="PTHR43268:SF3">
    <property type="entry name" value="RHODANESE-LIKE DOMAIN-CONTAINING PROTEIN 7-RELATED"/>
    <property type="match status" value="1"/>
</dbReference>
<dbReference type="Gene3D" id="3.40.250.10">
    <property type="entry name" value="Rhodanese-like domain"/>
    <property type="match status" value="1"/>
</dbReference>
<evidence type="ECO:0000259" key="2">
    <source>
        <dbReference type="PROSITE" id="PS50206"/>
    </source>
</evidence>
<evidence type="ECO:0000313" key="4">
    <source>
        <dbReference type="Proteomes" id="UP000712600"/>
    </source>
</evidence>
<dbReference type="PANTHER" id="PTHR43268">
    <property type="entry name" value="THIOSULFATE SULFURTRANSFERASE/RHODANESE-LIKE DOMAIN-CONTAINING PROTEIN 2"/>
    <property type="match status" value="1"/>
</dbReference>
<comment type="caution">
    <text evidence="3">The sequence shown here is derived from an EMBL/GenBank/DDBJ whole genome shotgun (WGS) entry which is preliminary data.</text>
</comment>
<dbReference type="InterPro" id="IPR036873">
    <property type="entry name" value="Rhodanese-like_dom_sf"/>
</dbReference>
<protein>
    <recommendedName>
        <fullName evidence="2">Rhodanese domain-containing protein</fullName>
    </recommendedName>
</protein>
<dbReference type="SUPFAM" id="SSF52821">
    <property type="entry name" value="Rhodanese/Cell cycle control phosphatase"/>
    <property type="match status" value="1"/>
</dbReference>
<dbReference type="Pfam" id="PF17773">
    <property type="entry name" value="UPF0176_N"/>
    <property type="match status" value="1"/>
</dbReference>
<dbReference type="Pfam" id="PF00581">
    <property type="entry name" value="Rhodanese"/>
    <property type="match status" value="1"/>
</dbReference>
<dbReference type="AlphaFoldDB" id="A0A8S9QYC1"/>
<feature type="domain" description="Rhodanese" evidence="2">
    <location>
        <begin position="207"/>
        <end position="320"/>
    </location>
</feature>
<dbReference type="SMART" id="SM00450">
    <property type="entry name" value="RHOD"/>
    <property type="match status" value="1"/>
</dbReference>
<dbReference type="CDD" id="cd01518">
    <property type="entry name" value="RHOD_YceA"/>
    <property type="match status" value="1"/>
</dbReference>
<name>A0A8S9QYC1_BRACR</name>
<feature type="region of interest" description="Disordered" evidence="1">
    <location>
        <begin position="178"/>
        <end position="198"/>
    </location>
</feature>
<dbReference type="InterPro" id="IPR040503">
    <property type="entry name" value="TRHO_N"/>
</dbReference>
<dbReference type="InterPro" id="IPR001763">
    <property type="entry name" value="Rhodanese-like_dom"/>
</dbReference>
<dbReference type="EMBL" id="QGKX02000996">
    <property type="protein sequence ID" value="KAF3553731.1"/>
    <property type="molecule type" value="Genomic_DNA"/>
</dbReference>
<feature type="compositionally biased region" description="Low complexity" evidence="1">
    <location>
        <begin position="30"/>
        <end position="40"/>
    </location>
</feature>
<accession>A0A8S9QYC1</accession>
<reference evidence="3" key="1">
    <citation type="submission" date="2019-12" db="EMBL/GenBank/DDBJ databases">
        <title>Genome sequencing and annotation of Brassica cretica.</title>
        <authorList>
            <person name="Studholme D.J."/>
            <person name="Sarris P."/>
        </authorList>
    </citation>
    <scope>NUCLEOTIDE SEQUENCE</scope>
    <source>
        <strain evidence="3">PFS-109/04</strain>
        <tissue evidence="3">Leaf</tissue>
    </source>
</reference>
<evidence type="ECO:0000313" key="3">
    <source>
        <dbReference type="EMBL" id="KAF3553731.1"/>
    </source>
</evidence>
<gene>
    <name evidence="3" type="ORF">F2Q69_00017779</name>
</gene>
<sequence>MPRFYYHWRFPPSLAAARMLSSPPPPTPHSQPSISSGVSNSISTTKNFKPKLLSTQSQLQNLSSSPLKSTVACSSSGPIRQNMTTVSQCFSTKQEPVESDKSSLLVVSFYKFADFPDHADLRKPLKDLCEELCVSGGIILAPEGINGSICGSRESVERVLAFIQSDVRLSGLRQVETPVSPEQEAIHHGHSSSSPLAAGEDAPFRWDHVVIDVRNTYETRIGKFKGAVDPCTTAFRHFPSWVEDQFALKQEGNETQAKVEKNEEEKAEKPKGLPRIAMYCTGGIRCEKASSFLLSQGFEEVYHLKGGILKYLEQVPKTESLWEGECFVFDKRVSVEHGLAQGTHKLCYGCKQPISDEDMEAPEYESGVSCPYCYSEKSEEEKERARARQIQFEEWGVIGGPDKGRRPATKPDSPRKSSAKFGSSI</sequence>
<dbReference type="Proteomes" id="UP000712600">
    <property type="component" value="Unassembled WGS sequence"/>
</dbReference>
<dbReference type="InterPro" id="IPR020936">
    <property type="entry name" value="TrhO"/>
</dbReference>
<organism evidence="3 4">
    <name type="scientific">Brassica cretica</name>
    <name type="common">Mustard</name>
    <dbReference type="NCBI Taxonomy" id="69181"/>
    <lineage>
        <taxon>Eukaryota</taxon>
        <taxon>Viridiplantae</taxon>
        <taxon>Streptophyta</taxon>
        <taxon>Embryophyta</taxon>
        <taxon>Tracheophyta</taxon>
        <taxon>Spermatophyta</taxon>
        <taxon>Magnoliopsida</taxon>
        <taxon>eudicotyledons</taxon>
        <taxon>Gunneridae</taxon>
        <taxon>Pentapetalae</taxon>
        <taxon>rosids</taxon>
        <taxon>malvids</taxon>
        <taxon>Brassicales</taxon>
        <taxon>Brassicaceae</taxon>
        <taxon>Brassiceae</taxon>
        <taxon>Brassica</taxon>
    </lineage>
</organism>
<evidence type="ECO:0000256" key="1">
    <source>
        <dbReference type="SAM" id="MobiDB-lite"/>
    </source>
</evidence>
<feature type="region of interest" description="Disordered" evidence="1">
    <location>
        <begin position="19"/>
        <end position="40"/>
    </location>
</feature>
<proteinExistence type="predicted"/>